<dbReference type="KEGG" id="fcy:FRACYDRAFT_233245"/>
<keyword evidence="3" id="KW-1185">Reference proteome</keyword>
<dbReference type="InterPro" id="IPR027417">
    <property type="entry name" value="P-loop_NTPase"/>
</dbReference>
<feature type="compositionally biased region" description="Low complexity" evidence="1">
    <location>
        <begin position="44"/>
        <end position="54"/>
    </location>
</feature>
<dbReference type="Pfam" id="PF03567">
    <property type="entry name" value="Sulfotransfer_2"/>
    <property type="match status" value="1"/>
</dbReference>
<accession>A0A1E7FY49</accession>
<feature type="region of interest" description="Disordered" evidence="1">
    <location>
        <begin position="376"/>
        <end position="422"/>
    </location>
</feature>
<evidence type="ECO:0000256" key="1">
    <source>
        <dbReference type="SAM" id="MobiDB-lite"/>
    </source>
</evidence>
<gene>
    <name evidence="2" type="ORF">FRACYDRAFT_233245</name>
</gene>
<evidence type="ECO:0008006" key="4">
    <source>
        <dbReference type="Google" id="ProtNLM"/>
    </source>
</evidence>
<dbReference type="SUPFAM" id="SSF52540">
    <property type="entry name" value="P-loop containing nucleoside triphosphate hydrolases"/>
    <property type="match status" value="1"/>
</dbReference>
<feature type="region of interest" description="Disordered" evidence="1">
    <location>
        <begin position="870"/>
        <end position="898"/>
    </location>
</feature>
<reference evidence="2 3" key="1">
    <citation type="submission" date="2016-09" db="EMBL/GenBank/DDBJ databases">
        <title>Extensive genetic diversity and differential bi-allelic expression allows diatom success in the polar Southern Ocean.</title>
        <authorList>
            <consortium name="DOE Joint Genome Institute"/>
            <person name="Mock T."/>
            <person name="Otillar R.P."/>
            <person name="Strauss J."/>
            <person name="Dupont C."/>
            <person name="Frickenhaus S."/>
            <person name="Maumus F."/>
            <person name="Mcmullan M."/>
            <person name="Sanges R."/>
            <person name="Schmutz J."/>
            <person name="Toseland A."/>
            <person name="Valas R."/>
            <person name="Veluchamy A."/>
            <person name="Ward B.J."/>
            <person name="Allen A."/>
            <person name="Barry K."/>
            <person name="Falciatore A."/>
            <person name="Ferrante M."/>
            <person name="Fortunato A.E."/>
            <person name="Gloeckner G."/>
            <person name="Gruber A."/>
            <person name="Hipkin R."/>
            <person name="Janech M."/>
            <person name="Kroth P."/>
            <person name="Leese F."/>
            <person name="Lindquist E."/>
            <person name="Lyon B.R."/>
            <person name="Martin J."/>
            <person name="Mayer C."/>
            <person name="Parker M."/>
            <person name="Quesneville H."/>
            <person name="Raymond J."/>
            <person name="Uhlig C."/>
            <person name="Valentin K.U."/>
            <person name="Worden A.Z."/>
            <person name="Armbrust E.V."/>
            <person name="Bowler C."/>
            <person name="Green B."/>
            <person name="Moulton V."/>
            <person name="Van Oosterhout C."/>
            <person name="Grigoriev I."/>
        </authorList>
    </citation>
    <scope>NUCLEOTIDE SEQUENCE [LARGE SCALE GENOMIC DNA]</scope>
    <source>
        <strain evidence="2 3">CCMP1102</strain>
    </source>
</reference>
<organism evidence="2 3">
    <name type="scientific">Fragilariopsis cylindrus CCMP1102</name>
    <dbReference type="NCBI Taxonomy" id="635003"/>
    <lineage>
        <taxon>Eukaryota</taxon>
        <taxon>Sar</taxon>
        <taxon>Stramenopiles</taxon>
        <taxon>Ochrophyta</taxon>
        <taxon>Bacillariophyta</taxon>
        <taxon>Bacillariophyceae</taxon>
        <taxon>Bacillariophycidae</taxon>
        <taxon>Bacillariales</taxon>
        <taxon>Bacillariaceae</taxon>
        <taxon>Fragilariopsis</taxon>
    </lineage>
</organism>
<dbReference type="GO" id="GO:0008146">
    <property type="term" value="F:sulfotransferase activity"/>
    <property type="evidence" value="ECO:0007669"/>
    <property type="project" value="InterPro"/>
</dbReference>
<proteinExistence type="predicted"/>
<dbReference type="AlphaFoldDB" id="A0A1E7FY49"/>
<dbReference type="InterPro" id="IPR005331">
    <property type="entry name" value="Sulfotransferase"/>
</dbReference>
<feature type="region of interest" description="Disordered" evidence="1">
    <location>
        <begin position="25"/>
        <end position="54"/>
    </location>
</feature>
<feature type="compositionally biased region" description="Low complexity" evidence="1">
    <location>
        <begin position="388"/>
        <end position="422"/>
    </location>
</feature>
<evidence type="ECO:0000313" key="3">
    <source>
        <dbReference type="Proteomes" id="UP000095751"/>
    </source>
</evidence>
<dbReference type="InParanoid" id="A0A1E7FY49"/>
<name>A0A1E7FY49_9STRA</name>
<evidence type="ECO:0000313" key="2">
    <source>
        <dbReference type="EMBL" id="OEU23079.1"/>
    </source>
</evidence>
<dbReference type="Proteomes" id="UP000095751">
    <property type="component" value="Unassembled WGS sequence"/>
</dbReference>
<dbReference type="GO" id="GO:0016020">
    <property type="term" value="C:membrane"/>
    <property type="evidence" value="ECO:0007669"/>
    <property type="project" value="InterPro"/>
</dbReference>
<dbReference type="EMBL" id="KV784353">
    <property type="protein sequence ID" value="OEU23079.1"/>
    <property type="molecule type" value="Genomic_DNA"/>
</dbReference>
<dbReference type="OrthoDB" id="47423at2759"/>
<dbReference type="Gene3D" id="3.40.50.300">
    <property type="entry name" value="P-loop containing nucleotide triphosphate hydrolases"/>
    <property type="match status" value="1"/>
</dbReference>
<protein>
    <recommendedName>
        <fullName evidence="4">Sulfotransferase domain-containing protein</fullName>
    </recommendedName>
</protein>
<feature type="compositionally biased region" description="Basic and acidic residues" evidence="1">
    <location>
        <begin position="873"/>
        <end position="885"/>
    </location>
</feature>
<sequence>MTSIARHYFLIGDLDVLVFGSRGETSSEIDKNNDNPNDDDDANDNGINHNNNNNSYYFDPGSLTEKNIITNKRIVPNKVDIFRHCSIDPQKYKSHIYQNGNKKQTFVISKSPYYLLYAMVPKSGSTTSRTTLKENPFNATKVRMNNTDRTTTLSPLLWHTFTFTRDPVERFISSFQESMARYFYNKIPKLSQLRRTYIQKRKQEQEEINSNNINKTNATHYLASCHNNTRCQRSFSSYKNSQISGDHEFMVAAIELFVNEYDGGFMNMNSSHDINNDIENGGDFRDSATGGIGRGVPEEHLRLQSPSMVSKNTPLELLQLQLTTTRKIRTAETTNNDNVNNDVDIDYYYVPPNTFDAIYDVKDMNNIFKHFVETRGRGESKGGSKTYSDNSNNNNNTRNINNKSINDNNETNNSIVSDNDNDNDNNSVFVVKPLYQKKLRLLPQDLSIKTIQKICQLVAIDYCCLNYRLPKVCNGVVTCQMKEIQIIQNTTNTTTTTSTIIDGENNGNDNSFTKYQEDKDGPWLDFMIAGHPKCGTTTLVANLANVAPMKVKDFCVSQMHALLRYVYKAWPEKFPEIADGPNKYVPDTTLQMRGAKCPRFISDPELILRYGPAYPKTKLIIGIRHPVSWFISFMNMGGVGDLYSRMEICPHLADPVTGLPGGVATENSRTNKDREVCIGECRCNIPVCFHRARLHLPIARLGKTALTSVERDLIAPDDPDGGVNLFNGRIRNPIFVYDLTQMKQDSYWDEVAKFLGLSYIPNENYHSSKGAKHNKTLCTEYYDEFRSKMMAHSYNMSIWLEEYLLPVAVDGERPDVTIANPDEFRSIMESYKYDPCNRLIRRKSDGEYILDPSIGNGIMTINSDKVKSCKGTFQRDRDKKGEEIKKRKAGSLNNSTDT</sequence>